<organism evidence="2 3">
    <name type="scientific">Sinorhizobium saheli</name>
    <dbReference type="NCBI Taxonomy" id="36856"/>
    <lineage>
        <taxon>Bacteria</taxon>
        <taxon>Pseudomonadati</taxon>
        <taxon>Pseudomonadota</taxon>
        <taxon>Alphaproteobacteria</taxon>
        <taxon>Hyphomicrobiales</taxon>
        <taxon>Rhizobiaceae</taxon>
        <taxon>Sinorhizobium/Ensifer group</taxon>
        <taxon>Sinorhizobium</taxon>
    </lineage>
</organism>
<reference evidence="2 3" key="1">
    <citation type="submission" date="2015-11" db="EMBL/GenBank/DDBJ databases">
        <title>Ensifer anhuiense sp. nov., an effective nitrogen fixation bacterium with Glycine soja.</title>
        <authorList>
            <person name="Yan H."/>
            <person name="Chen W."/>
        </authorList>
    </citation>
    <scope>NUCLEOTIDE SEQUENCE [LARGE SCALE GENOMIC DNA]</scope>
    <source>
        <strain evidence="2 3">LMG 7837</strain>
    </source>
</reference>
<keyword evidence="1" id="KW-0812">Transmembrane</keyword>
<dbReference type="OrthoDB" id="9804184at2"/>
<accession>A0A178YTM0</accession>
<dbReference type="AlphaFoldDB" id="A0A178YTM0"/>
<comment type="caution">
    <text evidence="2">The sequence shown here is derived from an EMBL/GenBank/DDBJ whole genome shotgun (WGS) entry which is preliminary data.</text>
</comment>
<keyword evidence="3" id="KW-1185">Reference proteome</keyword>
<dbReference type="EMBL" id="LNQB01000045">
    <property type="protein sequence ID" value="OAP50095.1"/>
    <property type="molecule type" value="Genomic_DNA"/>
</dbReference>
<sequence length="66" mass="7581">MDELVVLPVGIALAVRLIPTDLMAEYRREAASRKVRPRSLMAALIIILIWTLVLFVLSYCVYQHIR</sequence>
<proteinExistence type="predicted"/>
<evidence type="ECO:0000313" key="2">
    <source>
        <dbReference type="EMBL" id="OAP50095.1"/>
    </source>
</evidence>
<evidence type="ECO:0000256" key="1">
    <source>
        <dbReference type="SAM" id="Phobius"/>
    </source>
</evidence>
<evidence type="ECO:0000313" key="3">
    <source>
        <dbReference type="Proteomes" id="UP000078507"/>
    </source>
</evidence>
<gene>
    <name evidence="2" type="ORF">ATB98_08835</name>
</gene>
<protein>
    <submittedName>
        <fullName evidence="2">Uncharacterized protein</fullName>
    </submittedName>
</protein>
<feature type="transmembrane region" description="Helical" evidence="1">
    <location>
        <begin position="40"/>
        <end position="62"/>
    </location>
</feature>
<name>A0A178YTM0_SINSA</name>
<keyword evidence="1" id="KW-0472">Membrane</keyword>
<dbReference type="Proteomes" id="UP000078507">
    <property type="component" value="Unassembled WGS sequence"/>
</dbReference>
<keyword evidence="1" id="KW-1133">Transmembrane helix</keyword>